<dbReference type="PANTHER" id="PTHR22604">
    <property type="entry name" value="OXIDOREDUCTASES"/>
    <property type="match status" value="1"/>
</dbReference>
<keyword evidence="2" id="KW-0560">Oxidoreductase</keyword>
<dbReference type="Gene3D" id="3.40.50.720">
    <property type="entry name" value="NAD(P)-binding Rossmann-like Domain"/>
    <property type="match status" value="1"/>
</dbReference>
<evidence type="ECO:0000313" key="5">
    <source>
        <dbReference type="EMBL" id="ARN79505.1"/>
    </source>
</evidence>
<gene>
    <name evidence="5" type="ORF">BST97_14720</name>
</gene>
<dbReference type="Pfam" id="PF01408">
    <property type="entry name" value="GFO_IDH_MocA"/>
    <property type="match status" value="1"/>
</dbReference>
<keyword evidence="6" id="KW-1185">Reference proteome</keyword>
<dbReference type="SUPFAM" id="SSF51735">
    <property type="entry name" value="NAD(P)-binding Rossmann-fold domains"/>
    <property type="match status" value="1"/>
</dbReference>
<organism evidence="5 6">
    <name type="scientific">Nonlabens spongiae</name>
    <dbReference type="NCBI Taxonomy" id="331648"/>
    <lineage>
        <taxon>Bacteria</taxon>
        <taxon>Pseudomonadati</taxon>
        <taxon>Bacteroidota</taxon>
        <taxon>Flavobacteriia</taxon>
        <taxon>Flavobacteriales</taxon>
        <taxon>Flavobacteriaceae</taxon>
        <taxon>Nonlabens</taxon>
    </lineage>
</organism>
<dbReference type="SUPFAM" id="SSF55347">
    <property type="entry name" value="Glyceraldehyde-3-phosphate dehydrogenase-like, C-terminal domain"/>
    <property type="match status" value="1"/>
</dbReference>
<feature type="domain" description="GFO/IDH/MocA-like oxidoreductase" evidence="4">
    <location>
        <begin position="130"/>
        <end position="242"/>
    </location>
</feature>
<evidence type="ECO:0000256" key="2">
    <source>
        <dbReference type="ARBA" id="ARBA00023002"/>
    </source>
</evidence>
<dbReference type="InterPro" id="IPR036291">
    <property type="entry name" value="NAD(P)-bd_dom_sf"/>
</dbReference>
<evidence type="ECO:0000259" key="4">
    <source>
        <dbReference type="Pfam" id="PF22725"/>
    </source>
</evidence>
<proteinExistence type="inferred from homology"/>
<reference evidence="5 6" key="1">
    <citation type="submission" date="2016-11" db="EMBL/GenBank/DDBJ databases">
        <title>Trade-off between light-utilization and light-protection in marine flavobacteria.</title>
        <authorList>
            <person name="Kumagai Y."/>
        </authorList>
    </citation>
    <scope>NUCLEOTIDE SEQUENCE [LARGE SCALE GENOMIC DNA]</scope>
    <source>
        <strain evidence="5 6">JCM 13191</strain>
    </source>
</reference>
<feature type="domain" description="Gfo/Idh/MocA-like oxidoreductase N-terminal" evidence="3">
    <location>
        <begin position="2"/>
        <end position="120"/>
    </location>
</feature>
<dbReference type="Proteomes" id="UP000193431">
    <property type="component" value="Chromosome"/>
</dbReference>
<dbReference type="AlphaFoldDB" id="A0A1W6MPJ4"/>
<dbReference type="GO" id="GO:0000166">
    <property type="term" value="F:nucleotide binding"/>
    <property type="evidence" value="ECO:0007669"/>
    <property type="project" value="InterPro"/>
</dbReference>
<comment type="similarity">
    <text evidence="1">Belongs to the Gfo/Idh/MocA family.</text>
</comment>
<dbReference type="InterPro" id="IPR050984">
    <property type="entry name" value="Gfo/Idh/MocA_domain"/>
</dbReference>
<accession>A0A1W6MPJ4</accession>
<sequence>MVRFGIIGLGKIAHKFAHDLAMVDGVELRAVGSRSLDKSSAFAKAYNVKHHHDSYEDCMKNEEVDVIYIATPHVFHHSLTIQCLEAGKAVICEKPMGMNSKQVQEMISLAREKNLFLMEGLWTRFIPGVKKALELINKGAIGKVKHVKADFGFYVNPQSEGRLTQKNLGGGSLLDIGLYPMYLCNLLLGKPDQIFAKAEIVNGVDRRVNMIYKYGDASGTLYSSFEHKATVEAIIQGTDGILKMHEPFHHCSRLTLTDNHGEAQEMNVPHQGEGYYHEIEEVRDCIHQGKVQSDKVSWDDSLALHAQLDEVRNQIGLFYE</sequence>
<evidence type="ECO:0000313" key="6">
    <source>
        <dbReference type="Proteomes" id="UP000193431"/>
    </source>
</evidence>
<name>A0A1W6MPJ4_9FLAO</name>
<dbReference type="Gene3D" id="3.30.360.10">
    <property type="entry name" value="Dihydrodipicolinate Reductase, domain 2"/>
    <property type="match status" value="1"/>
</dbReference>
<evidence type="ECO:0000256" key="1">
    <source>
        <dbReference type="ARBA" id="ARBA00010928"/>
    </source>
</evidence>
<protein>
    <recommendedName>
        <fullName evidence="7">Oxidoreductase</fullName>
    </recommendedName>
</protein>
<dbReference type="PANTHER" id="PTHR22604:SF105">
    <property type="entry name" value="TRANS-1,2-DIHYDROBENZENE-1,2-DIOL DEHYDROGENASE"/>
    <property type="match status" value="1"/>
</dbReference>
<evidence type="ECO:0008006" key="7">
    <source>
        <dbReference type="Google" id="ProtNLM"/>
    </source>
</evidence>
<dbReference type="STRING" id="331648.BST97_14720"/>
<dbReference type="Pfam" id="PF22725">
    <property type="entry name" value="GFO_IDH_MocA_C3"/>
    <property type="match status" value="1"/>
</dbReference>
<evidence type="ECO:0000259" key="3">
    <source>
        <dbReference type="Pfam" id="PF01408"/>
    </source>
</evidence>
<dbReference type="InterPro" id="IPR000683">
    <property type="entry name" value="Gfo/Idh/MocA-like_OxRdtase_N"/>
</dbReference>
<dbReference type="InterPro" id="IPR055170">
    <property type="entry name" value="GFO_IDH_MocA-like_dom"/>
</dbReference>
<dbReference type="GO" id="GO:0016491">
    <property type="term" value="F:oxidoreductase activity"/>
    <property type="evidence" value="ECO:0007669"/>
    <property type="project" value="UniProtKB-KW"/>
</dbReference>
<dbReference type="EMBL" id="CP019344">
    <property type="protein sequence ID" value="ARN79505.1"/>
    <property type="molecule type" value="Genomic_DNA"/>
</dbReference>